<evidence type="ECO:0000256" key="1">
    <source>
        <dbReference type="SAM" id="MobiDB-lite"/>
    </source>
</evidence>
<evidence type="ECO:0000313" key="2">
    <source>
        <dbReference type="EMBL" id="JAP11682.1"/>
    </source>
</evidence>
<accession>A0A0V0GU02</accession>
<sequence length="68" mass="7936">MKLIEENWMIDFVGNPFTEFQAKIKKLKRVTSKLEQRNIWGYFPPDYDTGIHSKGQGDTTRDKSNTGK</sequence>
<feature type="compositionally biased region" description="Basic and acidic residues" evidence="1">
    <location>
        <begin position="59"/>
        <end position="68"/>
    </location>
</feature>
<feature type="region of interest" description="Disordered" evidence="1">
    <location>
        <begin position="47"/>
        <end position="68"/>
    </location>
</feature>
<dbReference type="EMBL" id="GEDG01030900">
    <property type="protein sequence ID" value="JAP11682.1"/>
    <property type="molecule type" value="Transcribed_RNA"/>
</dbReference>
<organism evidence="2">
    <name type="scientific">Solanum chacoense</name>
    <name type="common">Chaco potato</name>
    <dbReference type="NCBI Taxonomy" id="4108"/>
    <lineage>
        <taxon>Eukaryota</taxon>
        <taxon>Viridiplantae</taxon>
        <taxon>Streptophyta</taxon>
        <taxon>Embryophyta</taxon>
        <taxon>Tracheophyta</taxon>
        <taxon>Spermatophyta</taxon>
        <taxon>Magnoliopsida</taxon>
        <taxon>eudicotyledons</taxon>
        <taxon>Gunneridae</taxon>
        <taxon>Pentapetalae</taxon>
        <taxon>asterids</taxon>
        <taxon>lamiids</taxon>
        <taxon>Solanales</taxon>
        <taxon>Solanaceae</taxon>
        <taxon>Solanoideae</taxon>
        <taxon>Solaneae</taxon>
        <taxon>Solanum</taxon>
    </lineage>
</organism>
<name>A0A0V0GU02_SOLCH</name>
<proteinExistence type="predicted"/>
<protein>
    <submittedName>
        <fullName evidence="2">Putative ovule protein</fullName>
    </submittedName>
</protein>
<reference evidence="2" key="1">
    <citation type="submission" date="2015-12" db="EMBL/GenBank/DDBJ databases">
        <title>Gene expression during late stages of embryo sac development: a critical building block for successful pollen-pistil interactions.</title>
        <authorList>
            <person name="Liu Y."/>
            <person name="Joly V."/>
            <person name="Sabar M."/>
            <person name="Matton D.P."/>
        </authorList>
    </citation>
    <scope>NUCLEOTIDE SEQUENCE</scope>
</reference>
<dbReference type="AlphaFoldDB" id="A0A0V0GU02"/>